<keyword evidence="6 7" id="KW-0472">Membrane</keyword>
<dbReference type="PANTHER" id="PTHR43731:SF14">
    <property type="entry name" value="PRESENILIN-ASSOCIATED RHOMBOID-LIKE PROTEIN, MITOCHONDRIAL"/>
    <property type="match status" value="1"/>
</dbReference>
<dbReference type="PANTHER" id="PTHR43731">
    <property type="entry name" value="RHOMBOID PROTEASE"/>
    <property type="match status" value="1"/>
</dbReference>
<keyword evidence="5 7" id="KW-1133">Transmembrane helix</keyword>
<dbReference type="EMBL" id="BAABDF010000007">
    <property type="protein sequence ID" value="GAA3869847.1"/>
    <property type="molecule type" value="Genomic_DNA"/>
</dbReference>
<accession>A0ABP7KAP1</accession>
<evidence type="ECO:0000256" key="6">
    <source>
        <dbReference type="ARBA" id="ARBA00023136"/>
    </source>
</evidence>
<evidence type="ECO:0000313" key="9">
    <source>
        <dbReference type="EMBL" id="GAA3869847.1"/>
    </source>
</evidence>
<evidence type="ECO:0000256" key="5">
    <source>
        <dbReference type="ARBA" id="ARBA00022989"/>
    </source>
</evidence>
<evidence type="ECO:0000256" key="7">
    <source>
        <dbReference type="SAM" id="Phobius"/>
    </source>
</evidence>
<evidence type="ECO:0000256" key="3">
    <source>
        <dbReference type="ARBA" id="ARBA00022692"/>
    </source>
</evidence>
<feature type="transmembrane region" description="Helical" evidence="7">
    <location>
        <begin position="171"/>
        <end position="191"/>
    </location>
</feature>
<protein>
    <submittedName>
        <fullName evidence="9">Rhomboid family intramembrane serine protease</fullName>
    </submittedName>
</protein>
<feature type="transmembrane region" description="Helical" evidence="7">
    <location>
        <begin position="40"/>
        <end position="66"/>
    </location>
</feature>
<feature type="transmembrane region" description="Helical" evidence="7">
    <location>
        <begin position="104"/>
        <end position="124"/>
    </location>
</feature>
<name>A0ABP7KAP1_9RHOB</name>
<dbReference type="Pfam" id="PF01694">
    <property type="entry name" value="Rhomboid"/>
    <property type="match status" value="1"/>
</dbReference>
<dbReference type="GO" id="GO:0008233">
    <property type="term" value="F:peptidase activity"/>
    <property type="evidence" value="ECO:0007669"/>
    <property type="project" value="UniProtKB-KW"/>
</dbReference>
<keyword evidence="9" id="KW-0645">Protease</keyword>
<dbReference type="InterPro" id="IPR022764">
    <property type="entry name" value="Peptidase_S54_rhomboid_dom"/>
</dbReference>
<dbReference type="Gene3D" id="1.20.1540.10">
    <property type="entry name" value="Rhomboid-like"/>
    <property type="match status" value="1"/>
</dbReference>
<reference evidence="10" key="1">
    <citation type="journal article" date="2019" name="Int. J. Syst. Evol. Microbiol.">
        <title>The Global Catalogue of Microorganisms (GCM) 10K type strain sequencing project: providing services to taxonomists for standard genome sequencing and annotation.</title>
        <authorList>
            <consortium name="The Broad Institute Genomics Platform"/>
            <consortium name="The Broad Institute Genome Sequencing Center for Infectious Disease"/>
            <person name="Wu L."/>
            <person name="Ma J."/>
        </authorList>
    </citation>
    <scope>NUCLEOTIDE SEQUENCE [LARGE SCALE GENOMIC DNA]</scope>
    <source>
        <strain evidence="10">JCM 17190</strain>
    </source>
</reference>
<feature type="transmembrane region" description="Helical" evidence="7">
    <location>
        <begin position="78"/>
        <end position="98"/>
    </location>
</feature>
<keyword evidence="3 7" id="KW-0812">Transmembrane</keyword>
<evidence type="ECO:0000256" key="1">
    <source>
        <dbReference type="ARBA" id="ARBA00004141"/>
    </source>
</evidence>
<organism evidence="9 10">
    <name type="scientific">Celeribacter arenosi</name>
    <dbReference type="NCBI Taxonomy" id="792649"/>
    <lineage>
        <taxon>Bacteria</taxon>
        <taxon>Pseudomonadati</taxon>
        <taxon>Pseudomonadota</taxon>
        <taxon>Alphaproteobacteria</taxon>
        <taxon>Rhodobacterales</taxon>
        <taxon>Roseobacteraceae</taxon>
        <taxon>Celeribacter</taxon>
    </lineage>
</organism>
<feature type="domain" description="Peptidase S54 rhomboid" evidence="8">
    <location>
        <begin position="41"/>
        <end position="192"/>
    </location>
</feature>
<dbReference type="SUPFAM" id="SSF144091">
    <property type="entry name" value="Rhomboid-like"/>
    <property type="match status" value="1"/>
</dbReference>
<evidence type="ECO:0000256" key="4">
    <source>
        <dbReference type="ARBA" id="ARBA00022801"/>
    </source>
</evidence>
<comment type="subcellular location">
    <subcellularLocation>
        <location evidence="1">Membrane</location>
        <topology evidence="1">Multi-pass membrane protein</topology>
    </subcellularLocation>
</comment>
<evidence type="ECO:0000256" key="2">
    <source>
        <dbReference type="ARBA" id="ARBA00009045"/>
    </source>
</evidence>
<dbReference type="GO" id="GO:0006508">
    <property type="term" value="P:proteolysis"/>
    <property type="evidence" value="ECO:0007669"/>
    <property type="project" value="UniProtKB-KW"/>
</dbReference>
<comment type="caution">
    <text evidence="9">The sequence shown here is derived from an EMBL/GenBank/DDBJ whole genome shotgun (WGS) entry which is preliminary data.</text>
</comment>
<gene>
    <name evidence="9" type="ORF">GCM10022404_19830</name>
</gene>
<sequence length="228" mass="24866">MAVNIAVFLAMLPAYADDAKLIQVFSDYALVPARISAGEGYFTFVTSTFMHGGFMHIAGNMLFLWIFGDNLEDEMGHIPYLGFYLICGFAAGFAQYIAAPHISVPMVGASGAIAGVMGGYLLLFPKARVDVLFIFIVIFKVIPFPAWLMLGIWFGLQVFGGLGASSEGGGVAYLAHAGGFIAGVLLAHPLWQRLGGIQFWNRHHGHPPHAAARYRFEQSNIPSVRRRR</sequence>
<evidence type="ECO:0000259" key="8">
    <source>
        <dbReference type="Pfam" id="PF01694"/>
    </source>
</evidence>
<feature type="transmembrane region" description="Helical" evidence="7">
    <location>
        <begin position="131"/>
        <end position="156"/>
    </location>
</feature>
<keyword evidence="4" id="KW-0378">Hydrolase</keyword>
<proteinExistence type="inferred from homology"/>
<dbReference type="InterPro" id="IPR035952">
    <property type="entry name" value="Rhomboid-like_sf"/>
</dbReference>
<keyword evidence="10" id="KW-1185">Reference proteome</keyword>
<comment type="similarity">
    <text evidence="2">Belongs to the peptidase S54 family.</text>
</comment>
<dbReference type="InterPro" id="IPR050925">
    <property type="entry name" value="Rhomboid_protease_S54"/>
</dbReference>
<evidence type="ECO:0000313" key="10">
    <source>
        <dbReference type="Proteomes" id="UP001399917"/>
    </source>
</evidence>
<dbReference type="Proteomes" id="UP001399917">
    <property type="component" value="Unassembled WGS sequence"/>
</dbReference>